<reference evidence="4 5" key="1">
    <citation type="journal article" date="2020" name="ISME J.">
        <title>Comparative genomics reveals insights into cyanobacterial evolution and habitat adaptation.</title>
        <authorList>
            <person name="Chen M.Y."/>
            <person name="Teng W.K."/>
            <person name="Zhao L."/>
            <person name="Hu C.X."/>
            <person name="Zhou Y.K."/>
            <person name="Han B.P."/>
            <person name="Song L.R."/>
            <person name="Shu W.S."/>
        </authorList>
    </citation>
    <scope>NUCLEOTIDE SEQUENCE [LARGE SCALE GENOMIC DNA]</scope>
    <source>
        <strain evidence="4 5">FACHB-3921</strain>
    </source>
</reference>
<dbReference type="InterPro" id="IPR009880">
    <property type="entry name" value="Glyoxal_oxidase_N"/>
</dbReference>
<organism evidence="4 5">
    <name type="scientific">Nostoc parmelioides FACHB-3921</name>
    <dbReference type="NCBI Taxonomy" id="2692909"/>
    <lineage>
        <taxon>Bacteria</taxon>
        <taxon>Bacillati</taxon>
        <taxon>Cyanobacteriota</taxon>
        <taxon>Cyanophyceae</taxon>
        <taxon>Nostocales</taxon>
        <taxon>Nostocaceae</taxon>
        <taxon>Nostoc</taxon>
    </lineage>
</organism>
<keyword evidence="1" id="KW-0732">Signal</keyword>
<dbReference type="Proteomes" id="UP000621307">
    <property type="component" value="Unassembled WGS sequence"/>
</dbReference>
<dbReference type="InterPro" id="IPR015202">
    <property type="entry name" value="GO-like_E_set"/>
</dbReference>
<evidence type="ECO:0000313" key="4">
    <source>
        <dbReference type="EMBL" id="MBD2252837.1"/>
    </source>
</evidence>
<feature type="domain" description="Galactose oxidase-like Early set" evidence="3">
    <location>
        <begin position="551"/>
        <end position="648"/>
    </location>
</feature>
<dbReference type="InterPro" id="IPR037293">
    <property type="entry name" value="Gal_Oxidase_central_sf"/>
</dbReference>
<gene>
    <name evidence="4" type="ORF">H6G14_16250</name>
</gene>
<accession>A0ABR8BFF9</accession>
<feature type="domain" description="Glyoxal oxidase N-terminal" evidence="2">
    <location>
        <begin position="379"/>
        <end position="475"/>
    </location>
</feature>
<dbReference type="Gene3D" id="2.60.40.10">
    <property type="entry name" value="Immunoglobulins"/>
    <property type="match status" value="1"/>
</dbReference>
<dbReference type="InterPro" id="IPR014756">
    <property type="entry name" value="Ig_E-set"/>
</dbReference>
<dbReference type="SUPFAM" id="SSF81296">
    <property type="entry name" value="E set domains"/>
    <property type="match status" value="1"/>
</dbReference>
<dbReference type="CDD" id="cd02851">
    <property type="entry name" value="E_set_GO_C"/>
    <property type="match status" value="1"/>
</dbReference>
<dbReference type="InterPro" id="IPR011043">
    <property type="entry name" value="Gal_Oxase/kelch_b-propeller"/>
</dbReference>
<dbReference type="Pfam" id="PF07250">
    <property type="entry name" value="Glyoxal_oxid_N"/>
    <property type="match status" value="1"/>
</dbReference>
<dbReference type="PANTHER" id="PTHR32208:SF21">
    <property type="entry name" value="LOW QUALITY PROTEIN: ALDEHYDE OXIDASE GLOX-LIKE"/>
    <property type="match status" value="1"/>
</dbReference>
<proteinExistence type="predicted"/>
<comment type="caution">
    <text evidence="4">The sequence shown here is derived from an EMBL/GenBank/DDBJ whole genome shotgun (WGS) entry which is preliminary data.</text>
</comment>
<dbReference type="SUPFAM" id="SSF50965">
    <property type="entry name" value="Galactose oxidase, central domain"/>
    <property type="match status" value="1"/>
</dbReference>
<keyword evidence="5" id="KW-1185">Reference proteome</keyword>
<evidence type="ECO:0000259" key="2">
    <source>
        <dbReference type="Pfam" id="PF07250"/>
    </source>
</evidence>
<sequence length="651" mass="71527">MIVSKSKRLTIVSIFIIFILAFVISLCGWEQAIASPIIGTKEEMGAWETLPMPPPEDRMQSVHTILLPNGKVLVVNGSSFRTTQVKEQENVDLVEGVDVRNYDVINNTGLLDPVTGKFERIPSPPSIQAGETNDLFCTGHLQLSNGNILFVSGTGRYYPGGAFTGNRQINLYNWKTGTWSALKPLKQGRWYPSLISLADGKVVIFSGLKVDAPNQINPTLEIYDPKTEKLQYIDLTTVKNSPFNTKLKDVDSYDSIDLYPRVFPTADGRLLITGDEAGIAGVLVPHSSKKSYLMSVKENAEGALSVSFEVGPDRGESSKAYGTALQVPNSEDVLLLGGIIGTNSINFGRLNNTTKGFPPGSRVATSLQRWLSPAKSGEKNGKWEIVPNFLDKPRANLQSVILPTQEILVVNGGEYPEYKPVYEPLLMTAAQDAPGGYQTKRMNPAKLPRLYHNGALLLPDARVLAIGGNANRALRDEDGTVHVDVLQDAKTYYKLADLRDKSGQKKEFNLEEYYQNPQSYLAKGDEEPFVPAEIWQGEVFSPPYLFKPGSRPKIVKAPSNLGYSQSNTISVKNATQDGSLVLVKLGAVTHSFDYGQRLAQLPIENVVLGDESSISFKTPENKNLYPPGYYMMFYLNNVGKPSLAKIVKLAA</sequence>
<name>A0ABR8BFF9_9NOSO</name>
<dbReference type="RefSeq" id="WP_190568407.1">
    <property type="nucleotide sequence ID" value="NZ_JACJQL010000023.1"/>
</dbReference>
<dbReference type="PANTHER" id="PTHR32208">
    <property type="entry name" value="SECRETED PROTEIN-RELATED"/>
    <property type="match status" value="1"/>
</dbReference>
<evidence type="ECO:0000259" key="3">
    <source>
        <dbReference type="Pfam" id="PF09118"/>
    </source>
</evidence>
<evidence type="ECO:0000313" key="5">
    <source>
        <dbReference type="Proteomes" id="UP000621307"/>
    </source>
</evidence>
<dbReference type="EMBL" id="JACJQL010000023">
    <property type="protein sequence ID" value="MBD2252837.1"/>
    <property type="molecule type" value="Genomic_DNA"/>
</dbReference>
<dbReference type="InterPro" id="IPR013783">
    <property type="entry name" value="Ig-like_fold"/>
</dbReference>
<dbReference type="Gene3D" id="2.130.10.80">
    <property type="entry name" value="Galactose oxidase/kelch, beta-propeller"/>
    <property type="match status" value="1"/>
</dbReference>
<protein>
    <submittedName>
        <fullName evidence="4">DUF1929 domain-containing protein</fullName>
    </submittedName>
</protein>
<evidence type="ECO:0000256" key="1">
    <source>
        <dbReference type="ARBA" id="ARBA00022729"/>
    </source>
</evidence>
<dbReference type="Pfam" id="PF09118">
    <property type="entry name" value="GO-like_E_set"/>
    <property type="match status" value="1"/>
</dbReference>